<proteinExistence type="predicted"/>
<gene>
    <name evidence="2" type="ORF">SEMRO_2364_G324980.1</name>
</gene>
<evidence type="ECO:0000256" key="1">
    <source>
        <dbReference type="SAM" id="MobiDB-lite"/>
    </source>
</evidence>
<keyword evidence="3" id="KW-1185">Reference proteome</keyword>
<organism evidence="2 3">
    <name type="scientific">Seminavis robusta</name>
    <dbReference type="NCBI Taxonomy" id="568900"/>
    <lineage>
        <taxon>Eukaryota</taxon>
        <taxon>Sar</taxon>
        <taxon>Stramenopiles</taxon>
        <taxon>Ochrophyta</taxon>
        <taxon>Bacillariophyta</taxon>
        <taxon>Bacillariophyceae</taxon>
        <taxon>Bacillariophycidae</taxon>
        <taxon>Naviculales</taxon>
        <taxon>Naviculaceae</taxon>
        <taxon>Seminavis</taxon>
    </lineage>
</organism>
<feature type="compositionally biased region" description="Polar residues" evidence="1">
    <location>
        <begin position="62"/>
        <end position="92"/>
    </location>
</feature>
<evidence type="ECO:0000313" key="3">
    <source>
        <dbReference type="Proteomes" id="UP001153069"/>
    </source>
</evidence>
<feature type="region of interest" description="Disordered" evidence="1">
    <location>
        <begin position="37"/>
        <end position="145"/>
    </location>
</feature>
<name>A0A9N8EXB7_9STRA</name>
<evidence type="ECO:0000313" key="2">
    <source>
        <dbReference type="EMBL" id="CAB9528966.1"/>
    </source>
</evidence>
<dbReference type="EMBL" id="CAICTM010002362">
    <property type="protein sequence ID" value="CAB9528966.1"/>
    <property type="molecule type" value="Genomic_DNA"/>
</dbReference>
<comment type="caution">
    <text evidence="2">The sequence shown here is derived from an EMBL/GenBank/DDBJ whole genome shotgun (WGS) entry which is preliminary data.</text>
</comment>
<protein>
    <submittedName>
        <fullName evidence="2">Uncharacterized protein</fullName>
    </submittedName>
</protein>
<feature type="compositionally biased region" description="Basic and acidic residues" evidence="1">
    <location>
        <begin position="106"/>
        <end position="128"/>
    </location>
</feature>
<dbReference type="AlphaFoldDB" id="A0A9N8EXB7"/>
<dbReference type="Proteomes" id="UP001153069">
    <property type="component" value="Unassembled WGS sequence"/>
</dbReference>
<sequence>MSGKVLEFRKMDSCSSISCDGDFVQDQRTMERRLARRKRAIFHRERRRRALSEDLTPPGIQHPNSLINSTENNGSSTLTTTERNSSPETVQSPDEAKIISPLSHSSCDEESAKRRWDSQAKRLSDKTPPRCIRQSNALTDSEDEDWEPMSLLENASNHTTISRWESEASVGQDRSPDKLRRLKTWSHPDDAKVMIESLGSPPKLPSRQVSGGLNFLEDFVKSLSLS</sequence>
<feature type="compositionally biased region" description="Basic residues" evidence="1">
    <location>
        <begin position="37"/>
        <end position="49"/>
    </location>
</feature>
<reference evidence="2" key="1">
    <citation type="submission" date="2020-06" db="EMBL/GenBank/DDBJ databases">
        <authorList>
            <consortium name="Plant Systems Biology data submission"/>
        </authorList>
    </citation>
    <scope>NUCLEOTIDE SEQUENCE</scope>
    <source>
        <strain evidence="2">D6</strain>
    </source>
</reference>
<accession>A0A9N8EXB7</accession>